<reference evidence="2" key="1">
    <citation type="journal article" date="2009" name="Plant Mol. Biol.">
        <title>Insights into corn genes derived from large-scale cDNA sequencing.</title>
        <authorList>
            <person name="Alexandrov N.N."/>
            <person name="Brover V.V."/>
            <person name="Freidin S."/>
            <person name="Troukhan M.E."/>
            <person name="Tatarinova T.V."/>
            <person name="Zhang H."/>
            <person name="Swaller T.J."/>
            <person name="Lu Y.P."/>
            <person name="Bouck J."/>
            <person name="Flavell R.B."/>
            <person name="Feldmann K.A."/>
        </authorList>
    </citation>
    <scope>NUCLEOTIDE SEQUENCE</scope>
</reference>
<evidence type="ECO:0000256" key="1">
    <source>
        <dbReference type="SAM" id="MobiDB-lite"/>
    </source>
</evidence>
<feature type="region of interest" description="Disordered" evidence="1">
    <location>
        <begin position="126"/>
        <end position="151"/>
    </location>
</feature>
<accession>B6U1K0</accession>
<evidence type="ECO:0000313" key="2">
    <source>
        <dbReference type="EMBL" id="ACG43233.1"/>
    </source>
</evidence>
<feature type="compositionally biased region" description="Low complexity" evidence="1">
    <location>
        <begin position="17"/>
        <end position="37"/>
    </location>
</feature>
<dbReference type="AlphaFoldDB" id="B6U1K0"/>
<feature type="compositionally biased region" description="Low complexity" evidence="1">
    <location>
        <begin position="52"/>
        <end position="70"/>
    </location>
</feature>
<organism evidence="2">
    <name type="scientific">Zea mays</name>
    <name type="common">Maize</name>
    <dbReference type="NCBI Taxonomy" id="4577"/>
    <lineage>
        <taxon>Eukaryota</taxon>
        <taxon>Viridiplantae</taxon>
        <taxon>Streptophyta</taxon>
        <taxon>Embryophyta</taxon>
        <taxon>Tracheophyta</taxon>
        <taxon>Spermatophyta</taxon>
        <taxon>Magnoliopsida</taxon>
        <taxon>Liliopsida</taxon>
        <taxon>Poales</taxon>
        <taxon>Poaceae</taxon>
        <taxon>PACMAD clade</taxon>
        <taxon>Panicoideae</taxon>
        <taxon>Andropogonodae</taxon>
        <taxon>Andropogoneae</taxon>
        <taxon>Tripsacinae</taxon>
        <taxon>Zea</taxon>
    </lineage>
</organism>
<sequence length="204" mass="21045">MADEPAINQSVGLRWKPSSGETGSAGEGTTAVTTAAGGPTGIRRDTISSTLSGSPESSASTVPSAAVADPPGEPQGARHLHGPVPEEDALHASLHHHAHRLGGRRLLHRRVAWGARACRHGTAGCGGGEGAKEAGAGGGAGGEHSGAGEQQEECDAGWNHGLTRRLGASPSLTVWWAPGRWLWTEGRANIRVGLKPRREYSWTA</sequence>
<feature type="compositionally biased region" description="Gly residues" evidence="1">
    <location>
        <begin position="126"/>
        <end position="145"/>
    </location>
</feature>
<protein>
    <submittedName>
        <fullName evidence="2">Uncharacterized protein</fullName>
    </submittedName>
</protein>
<dbReference type="EMBL" id="EU971115">
    <property type="protein sequence ID" value="ACG43233.1"/>
    <property type="molecule type" value="mRNA"/>
</dbReference>
<name>B6U1K0_MAIZE</name>
<feature type="region of interest" description="Disordered" evidence="1">
    <location>
        <begin position="1"/>
        <end position="83"/>
    </location>
</feature>
<proteinExistence type="evidence at transcript level"/>